<protein>
    <recommendedName>
        <fullName evidence="1">Protein RFT1 homolog</fullName>
    </recommendedName>
</protein>
<comment type="similarity">
    <text evidence="1">Belongs to the RFT1 family.</text>
</comment>
<dbReference type="Proteomes" id="UP001162972">
    <property type="component" value="Chromosome 3"/>
</dbReference>
<proteinExistence type="inferred from homology"/>
<name>A0AAD6K1T3_9ROSI</name>
<dbReference type="AlphaFoldDB" id="A0AAD6K1T3"/>
<dbReference type="GO" id="GO:0005789">
    <property type="term" value="C:endoplasmic reticulum membrane"/>
    <property type="evidence" value="ECO:0007669"/>
    <property type="project" value="UniProtKB-SubCell"/>
</dbReference>
<comment type="caution">
    <text evidence="2">The sequence shown here is derived from an EMBL/GenBank/DDBJ whole genome shotgun (WGS) entry which is preliminary data.</text>
</comment>
<keyword evidence="3" id="KW-1185">Reference proteome</keyword>
<accession>A0AAD6K1T3</accession>
<dbReference type="GO" id="GO:0006488">
    <property type="term" value="P:dolichol-linked oligosaccharide biosynthetic process"/>
    <property type="evidence" value="ECO:0007669"/>
    <property type="project" value="InterPro"/>
</dbReference>
<evidence type="ECO:0000256" key="1">
    <source>
        <dbReference type="RuleBase" id="RU365067"/>
    </source>
</evidence>
<dbReference type="Pfam" id="PF04506">
    <property type="entry name" value="Rft-1"/>
    <property type="match status" value="1"/>
</dbReference>
<evidence type="ECO:0000313" key="2">
    <source>
        <dbReference type="EMBL" id="KAJ6415400.1"/>
    </source>
</evidence>
<sequence length="71" mass="8161">MRYNGYYKSTAHTLQPTFAAENDFCVEYCLGCACIFELLAEPLYILSQNLLLLKLRLIVDSVHPSFQTNQQ</sequence>
<dbReference type="EMBL" id="JAPFFJ010000012">
    <property type="protein sequence ID" value="KAJ6415400.1"/>
    <property type="molecule type" value="Genomic_DNA"/>
</dbReference>
<dbReference type="InterPro" id="IPR007594">
    <property type="entry name" value="RFT1"/>
</dbReference>
<evidence type="ECO:0000313" key="3">
    <source>
        <dbReference type="Proteomes" id="UP001162972"/>
    </source>
</evidence>
<feature type="non-terminal residue" evidence="2">
    <location>
        <position position="1"/>
    </location>
</feature>
<organism evidence="2 3">
    <name type="scientific">Salix udensis</name>
    <dbReference type="NCBI Taxonomy" id="889485"/>
    <lineage>
        <taxon>Eukaryota</taxon>
        <taxon>Viridiplantae</taxon>
        <taxon>Streptophyta</taxon>
        <taxon>Embryophyta</taxon>
        <taxon>Tracheophyta</taxon>
        <taxon>Spermatophyta</taxon>
        <taxon>Magnoliopsida</taxon>
        <taxon>eudicotyledons</taxon>
        <taxon>Gunneridae</taxon>
        <taxon>Pentapetalae</taxon>
        <taxon>rosids</taxon>
        <taxon>fabids</taxon>
        <taxon>Malpighiales</taxon>
        <taxon>Salicaceae</taxon>
        <taxon>Saliceae</taxon>
        <taxon>Salix</taxon>
    </lineage>
</organism>
<reference evidence="2 3" key="1">
    <citation type="journal article" date="2023" name="Int. J. Mol. Sci.">
        <title>De Novo Assembly and Annotation of 11 Diverse Shrub Willow (Salix) Genomes Reveals Novel Gene Organization in Sex-Linked Regions.</title>
        <authorList>
            <person name="Hyden B."/>
            <person name="Feng K."/>
            <person name="Yates T.B."/>
            <person name="Jawdy S."/>
            <person name="Cereghino C."/>
            <person name="Smart L.B."/>
            <person name="Muchero W."/>
        </authorList>
    </citation>
    <scope>NUCLEOTIDE SEQUENCE [LARGE SCALE GENOMIC DNA]</scope>
    <source>
        <tissue evidence="2">Shoot tip</tissue>
    </source>
</reference>
<comment type="subcellular location">
    <subcellularLocation>
        <location evidence="1">Endoplasmic reticulum membrane</location>
        <topology evidence="1">Multi-pass membrane protein</topology>
    </subcellularLocation>
</comment>
<gene>
    <name evidence="2" type="ORF">OIU84_004238</name>
</gene>
<comment type="function">
    <text evidence="1">Intramembrane glycolipid transporter that operates in the biosynthetic pathway of dolichol-linked oligosaccharides, the glycan precursors employed in protein asparagine (N)-glycosylation. The sequential addition of sugars to dolichol pyrophosphate produces dolichol-linked oligosaccharides containing fourteen sugars, including two GlcNAcs, nine mannoses and three glucoses. Once assembled, the oligosaccharide is transferred from the lipid to nascent proteins by oligosaccharyltransferases. The assembly of dolichol-linked oligosaccharides begins on the cytosolic side of the endoplasmic reticulum membrane and finishes in its lumen. RFT1 could mediate the translocation of the cytosolically oriented intermediate DolPP-GlcNAc2Man5, produced by ALG11, into the ER lumen where dolichol-linked oligosaccharides assembly continues. However, the intramembrane lipid transporter activity could not be confirmed in vitro.</text>
</comment>